<evidence type="ECO:0000313" key="1">
    <source>
        <dbReference type="EMBL" id="MFC6868898.1"/>
    </source>
</evidence>
<keyword evidence="2" id="KW-1185">Reference proteome</keyword>
<dbReference type="Proteomes" id="UP001596337">
    <property type="component" value="Unassembled WGS sequence"/>
</dbReference>
<dbReference type="Pfam" id="PF09970">
    <property type="entry name" value="DUF2204"/>
    <property type="match status" value="1"/>
</dbReference>
<protein>
    <submittedName>
        <fullName evidence="1">Nucleotidyltransferase</fullName>
    </submittedName>
</protein>
<reference evidence="2" key="1">
    <citation type="journal article" date="2019" name="Int. J. Syst. Evol. Microbiol.">
        <title>The Global Catalogue of Microorganisms (GCM) 10K type strain sequencing project: providing services to taxonomists for standard genome sequencing and annotation.</title>
        <authorList>
            <consortium name="The Broad Institute Genomics Platform"/>
            <consortium name="The Broad Institute Genome Sequencing Center for Infectious Disease"/>
            <person name="Wu L."/>
            <person name="Ma J."/>
        </authorList>
    </citation>
    <scope>NUCLEOTIDE SEQUENCE [LARGE SCALE GENOMIC DNA]</scope>
    <source>
        <strain evidence="2">KCTC 32255</strain>
    </source>
</reference>
<accession>A0ABW2C1U0</accession>
<evidence type="ECO:0000313" key="2">
    <source>
        <dbReference type="Proteomes" id="UP001596337"/>
    </source>
</evidence>
<proteinExistence type="predicted"/>
<sequence length="197" mass="20951">MAVDEDQLSATAAKAAQALRAAGVPFALGGGCAVYAHGGPVSEHDVDIFLAERDVVPARHALVEAGMRAADAPHDWLAKAYDGPCLVDLIHRPNRRPVTDELLNRAVPRRLGDTVVPVLPATDVVIDKILVLNPERCDFTPLLPILAALREQVDWAAVRTATEHSPYARALLWLAAETGLVPEAATLAPTVGAQRGE</sequence>
<dbReference type="SUPFAM" id="SSF81301">
    <property type="entry name" value="Nucleotidyltransferase"/>
    <property type="match status" value="1"/>
</dbReference>
<dbReference type="RefSeq" id="WP_345397010.1">
    <property type="nucleotide sequence ID" value="NZ_BAABLA010000026.1"/>
</dbReference>
<name>A0ABW2C1U0_9PSEU</name>
<dbReference type="InterPro" id="IPR043519">
    <property type="entry name" value="NT_sf"/>
</dbReference>
<dbReference type="InterPro" id="IPR018700">
    <property type="entry name" value="DUF2204"/>
</dbReference>
<organism evidence="1 2">
    <name type="scientific">Haloechinothrix salitolerans</name>
    <dbReference type="NCBI Taxonomy" id="926830"/>
    <lineage>
        <taxon>Bacteria</taxon>
        <taxon>Bacillati</taxon>
        <taxon>Actinomycetota</taxon>
        <taxon>Actinomycetes</taxon>
        <taxon>Pseudonocardiales</taxon>
        <taxon>Pseudonocardiaceae</taxon>
        <taxon>Haloechinothrix</taxon>
    </lineage>
</organism>
<dbReference type="Gene3D" id="3.30.460.40">
    <property type="match status" value="1"/>
</dbReference>
<gene>
    <name evidence="1" type="ORF">ACFQGD_17280</name>
</gene>
<comment type="caution">
    <text evidence="1">The sequence shown here is derived from an EMBL/GenBank/DDBJ whole genome shotgun (WGS) entry which is preliminary data.</text>
</comment>
<dbReference type="EMBL" id="JBHSXX010000001">
    <property type="protein sequence ID" value="MFC6868898.1"/>
    <property type="molecule type" value="Genomic_DNA"/>
</dbReference>